<comment type="caution">
    <text evidence="2">The sequence shown here is derived from an EMBL/GenBank/DDBJ whole genome shotgun (WGS) entry which is preliminary data.</text>
</comment>
<sequence length="58" mass="6387">MHYIDARRPRLNNILLIAGIIFIAFNLRPAITSVGPLISSIRSDMDLTNGMAGFLTTL</sequence>
<keyword evidence="1" id="KW-1133">Transmembrane helix</keyword>
<keyword evidence="1" id="KW-0812">Transmembrane</keyword>
<dbReference type="AlphaFoldDB" id="A0AAW6KDH6"/>
<accession>A0AAW6KDH6</accession>
<dbReference type="PANTHER" id="PTHR23523">
    <property type="match status" value="1"/>
</dbReference>
<dbReference type="PANTHER" id="PTHR23523:SF2">
    <property type="entry name" value="2-NITROIMIDAZOLE TRANSPORTER"/>
    <property type="match status" value="1"/>
</dbReference>
<dbReference type="EMBL" id="JARAFO010000073">
    <property type="protein sequence ID" value="MDE1453940.1"/>
    <property type="molecule type" value="Genomic_DNA"/>
</dbReference>
<dbReference type="InterPro" id="IPR052524">
    <property type="entry name" value="MFS_Cyanate_Porter"/>
</dbReference>
<name>A0AAW6KDH6_9BACI</name>
<keyword evidence="1" id="KW-0472">Membrane</keyword>
<protein>
    <submittedName>
        <fullName evidence="2">MFS transporter</fullName>
    </submittedName>
</protein>
<gene>
    <name evidence="2" type="ORF">PVN32_17410</name>
</gene>
<reference evidence="2" key="1">
    <citation type="submission" date="2022-12" db="EMBL/GenBank/DDBJ databases">
        <title>Draft Genome Sequences of Bacillus licheniformis and Bacillus paralicheniformis strains isolated from Irish skim milk powders.</title>
        <authorList>
            <person name="Lourenco A."/>
            <person name="Li F."/>
            <person name="Geraldine D."/>
            <person name="Tobin J.T."/>
            <person name="Butler F."/>
            <person name="Jordan K."/>
            <person name="Obrien T."/>
        </authorList>
    </citation>
    <scope>NUCLEOTIDE SEQUENCE</scope>
    <source>
        <strain evidence="2">3370</strain>
    </source>
</reference>
<feature type="non-terminal residue" evidence="2">
    <location>
        <position position="58"/>
    </location>
</feature>
<evidence type="ECO:0000313" key="3">
    <source>
        <dbReference type="Proteomes" id="UP001216709"/>
    </source>
</evidence>
<dbReference type="Proteomes" id="UP001216709">
    <property type="component" value="Unassembled WGS sequence"/>
</dbReference>
<evidence type="ECO:0000313" key="2">
    <source>
        <dbReference type="EMBL" id="MDE1453940.1"/>
    </source>
</evidence>
<organism evidence="2 3">
    <name type="scientific">Bacillus paralicheniformis</name>
    <dbReference type="NCBI Taxonomy" id="1648923"/>
    <lineage>
        <taxon>Bacteria</taxon>
        <taxon>Bacillati</taxon>
        <taxon>Bacillota</taxon>
        <taxon>Bacilli</taxon>
        <taxon>Bacillales</taxon>
        <taxon>Bacillaceae</taxon>
        <taxon>Bacillus</taxon>
    </lineage>
</organism>
<evidence type="ECO:0000256" key="1">
    <source>
        <dbReference type="SAM" id="Phobius"/>
    </source>
</evidence>
<proteinExistence type="predicted"/>
<feature type="transmembrane region" description="Helical" evidence="1">
    <location>
        <begin position="12"/>
        <end position="31"/>
    </location>
</feature>